<dbReference type="Proteomes" id="UP000720189">
    <property type="component" value="Unassembled WGS sequence"/>
</dbReference>
<comment type="caution">
    <text evidence="2">The sequence shown here is derived from an EMBL/GenBank/DDBJ whole genome shotgun (WGS) entry which is preliminary data.</text>
</comment>
<gene>
    <name evidence="2" type="ORF">BKA55DRAFT_489117</name>
</gene>
<evidence type="ECO:0000313" key="3">
    <source>
        <dbReference type="Proteomes" id="UP000720189"/>
    </source>
</evidence>
<name>A0A9P9FXM7_FUSRE</name>
<sequence length="98" mass="10587">HYGDLTFFNLGLGACGKDYSGQDETASVVALSHLLMGDLSNNNLFCGKGVVIKVGGREVKAVVQDKCMGCEINDIDVSKKVFQEVFGSLTVGREKVEW</sequence>
<evidence type="ECO:0000256" key="1">
    <source>
        <dbReference type="ARBA" id="ARBA00022729"/>
    </source>
</evidence>
<evidence type="ECO:0000313" key="2">
    <source>
        <dbReference type="EMBL" id="KAH7208469.1"/>
    </source>
</evidence>
<dbReference type="CDD" id="cd22191">
    <property type="entry name" value="DPBB_RlpA_EXP_N-like"/>
    <property type="match status" value="1"/>
</dbReference>
<keyword evidence="1" id="KW-0732">Signal</keyword>
<dbReference type="PANTHER" id="PTHR31836:SF28">
    <property type="entry name" value="SRCR DOMAIN-CONTAINING PROTEIN-RELATED"/>
    <property type="match status" value="1"/>
</dbReference>
<feature type="non-terminal residue" evidence="2">
    <location>
        <position position="98"/>
    </location>
</feature>
<protein>
    <submittedName>
        <fullName evidence="2">Uncharacterized protein</fullName>
    </submittedName>
</protein>
<organism evidence="2 3">
    <name type="scientific">Fusarium redolens</name>
    <dbReference type="NCBI Taxonomy" id="48865"/>
    <lineage>
        <taxon>Eukaryota</taxon>
        <taxon>Fungi</taxon>
        <taxon>Dikarya</taxon>
        <taxon>Ascomycota</taxon>
        <taxon>Pezizomycotina</taxon>
        <taxon>Sordariomycetes</taxon>
        <taxon>Hypocreomycetidae</taxon>
        <taxon>Hypocreales</taxon>
        <taxon>Nectriaceae</taxon>
        <taxon>Fusarium</taxon>
        <taxon>Fusarium redolens species complex</taxon>
    </lineage>
</organism>
<dbReference type="GeneID" id="70216198"/>
<dbReference type="AlphaFoldDB" id="A0A9P9FXM7"/>
<dbReference type="Gene3D" id="2.40.40.10">
    <property type="entry name" value="RlpA-like domain"/>
    <property type="match status" value="1"/>
</dbReference>
<keyword evidence="3" id="KW-1185">Reference proteome</keyword>
<feature type="non-terminal residue" evidence="2">
    <location>
        <position position="1"/>
    </location>
</feature>
<dbReference type="InterPro" id="IPR036908">
    <property type="entry name" value="RlpA-like_sf"/>
</dbReference>
<dbReference type="EMBL" id="JAGMUX010000033">
    <property type="protein sequence ID" value="KAH7208469.1"/>
    <property type="molecule type" value="Genomic_DNA"/>
</dbReference>
<dbReference type="RefSeq" id="XP_046041372.1">
    <property type="nucleotide sequence ID" value="XM_046186244.1"/>
</dbReference>
<dbReference type="OrthoDB" id="623670at2759"/>
<accession>A0A9P9FXM7</accession>
<dbReference type="InterPro" id="IPR051477">
    <property type="entry name" value="Expansin_CellWall"/>
</dbReference>
<proteinExistence type="predicted"/>
<dbReference type="SUPFAM" id="SSF50685">
    <property type="entry name" value="Barwin-like endoglucanases"/>
    <property type="match status" value="1"/>
</dbReference>
<reference evidence="2" key="1">
    <citation type="journal article" date="2021" name="Nat. Commun.">
        <title>Genetic determinants of endophytism in the Arabidopsis root mycobiome.</title>
        <authorList>
            <person name="Mesny F."/>
            <person name="Miyauchi S."/>
            <person name="Thiergart T."/>
            <person name="Pickel B."/>
            <person name="Atanasova L."/>
            <person name="Karlsson M."/>
            <person name="Huettel B."/>
            <person name="Barry K.W."/>
            <person name="Haridas S."/>
            <person name="Chen C."/>
            <person name="Bauer D."/>
            <person name="Andreopoulos W."/>
            <person name="Pangilinan J."/>
            <person name="LaButti K."/>
            <person name="Riley R."/>
            <person name="Lipzen A."/>
            <person name="Clum A."/>
            <person name="Drula E."/>
            <person name="Henrissat B."/>
            <person name="Kohler A."/>
            <person name="Grigoriev I.V."/>
            <person name="Martin F.M."/>
            <person name="Hacquard S."/>
        </authorList>
    </citation>
    <scope>NUCLEOTIDE SEQUENCE</scope>
    <source>
        <strain evidence="2">MPI-CAGE-AT-0023</strain>
    </source>
</reference>
<dbReference type="PANTHER" id="PTHR31836">
    <property type="match status" value="1"/>
</dbReference>